<name>A0A7G1P1H3_9ACTN</name>
<dbReference type="KEGG" id="sgm:GCM10017557_24950"/>
<evidence type="ECO:0000313" key="2">
    <source>
        <dbReference type="Proteomes" id="UP000516444"/>
    </source>
</evidence>
<protein>
    <submittedName>
        <fullName evidence="1">Uncharacterized protein</fullName>
    </submittedName>
</protein>
<organism evidence="1 2">
    <name type="scientific">Streptomyces aurantiacus</name>
    <dbReference type="NCBI Taxonomy" id="47760"/>
    <lineage>
        <taxon>Bacteria</taxon>
        <taxon>Bacillati</taxon>
        <taxon>Actinomycetota</taxon>
        <taxon>Actinomycetes</taxon>
        <taxon>Kitasatosporales</taxon>
        <taxon>Streptomycetaceae</taxon>
        <taxon>Streptomyces</taxon>
        <taxon>Streptomyces aurantiacus group</taxon>
    </lineage>
</organism>
<sequence>MSSAEASVGVKPMPMRIAVGIDAMAIALPAGTCSLMKSGFLGAACRGPVLARDSPAESA</sequence>
<proteinExistence type="predicted"/>
<reference evidence="1 2" key="1">
    <citation type="journal article" date="2014" name="Int. J. Syst. Evol. Microbiol.">
        <title>Complete genome sequence of Corynebacterium casei LMG S-19264T (=DSM 44701T), isolated from a smear-ripened cheese.</title>
        <authorList>
            <consortium name="US DOE Joint Genome Institute (JGI-PGF)"/>
            <person name="Walter F."/>
            <person name="Albersmeier A."/>
            <person name="Kalinowski J."/>
            <person name="Ruckert C."/>
        </authorList>
    </citation>
    <scope>NUCLEOTIDE SEQUENCE [LARGE SCALE GENOMIC DNA]</scope>
    <source>
        <strain evidence="1 2">JCM 4677</strain>
    </source>
</reference>
<dbReference type="EMBL" id="AP023440">
    <property type="protein sequence ID" value="BCL27636.1"/>
    <property type="molecule type" value="Genomic_DNA"/>
</dbReference>
<dbReference type="AlphaFoldDB" id="A0A7G1P1H3"/>
<evidence type="ECO:0000313" key="1">
    <source>
        <dbReference type="EMBL" id="BCL27636.1"/>
    </source>
</evidence>
<gene>
    <name evidence="1" type="ORF">GCM10017557_24950</name>
</gene>
<dbReference type="Proteomes" id="UP000516444">
    <property type="component" value="Chromosome"/>
</dbReference>
<accession>A0A7G1P1H3</accession>
<keyword evidence="2" id="KW-1185">Reference proteome</keyword>